<dbReference type="STRING" id="686340.Metal_3867"/>
<dbReference type="CDD" id="cd02163">
    <property type="entry name" value="PPAT"/>
    <property type="match status" value="1"/>
</dbReference>
<dbReference type="EMBL" id="CM001475">
    <property type="protein sequence ID" value="EIC31507.1"/>
    <property type="molecule type" value="Genomic_DNA"/>
</dbReference>
<comment type="subcellular location">
    <subcellularLocation>
        <location evidence="9">Cytoplasm</location>
    </subcellularLocation>
</comment>
<feature type="binding site" evidence="9">
    <location>
        <position position="42"/>
    </location>
    <ligand>
        <name>substrate</name>
    </ligand>
</feature>
<keyword evidence="1 9" id="KW-0963">Cytoplasm</keyword>
<feature type="binding site" evidence="9">
    <location>
        <begin position="10"/>
        <end position="11"/>
    </location>
    <ligand>
        <name>ATP</name>
        <dbReference type="ChEBI" id="CHEBI:30616"/>
    </ligand>
</feature>
<evidence type="ECO:0000256" key="3">
    <source>
        <dbReference type="ARBA" id="ARBA00022695"/>
    </source>
</evidence>
<proteinExistence type="inferred from homology"/>
<accession>H8GJ00</accession>
<evidence type="ECO:0000256" key="6">
    <source>
        <dbReference type="ARBA" id="ARBA00022842"/>
    </source>
</evidence>
<evidence type="ECO:0000256" key="1">
    <source>
        <dbReference type="ARBA" id="ARBA00022490"/>
    </source>
</evidence>
<dbReference type="Gene3D" id="3.40.50.620">
    <property type="entry name" value="HUPs"/>
    <property type="match status" value="1"/>
</dbReference>
<evidence type="ECO:0000313" key="11">
    <source>
        <dbReference type="EMBL" id="EIC31507.1"/>
    </source>
</evidence>
<keyword evidence="6 9" id="KW-0460">Magnesium</keyword>
<feature type="binding site" evidence="9">
    <location>
        <begin position="124"/>
        <end position="130"/>
    </location>
    <ligand>
        <name>ATP</name>
        <dbReference type="ChEBI" id="CHEBI:30616"/>
    </ligand>
</feature>
<evidence type="ECO:0000256" key="5">
    <source>
        <dbReference type="ARBA" id="ARBA00022840"/>
    </source>
</evidence>
<dbReference type="HAMAP" id="MF_00151">
    <property type="entry name" value="PPAT_bact"/>
    <property type="match status" value="1"/>
</dbReference>
<dbReference type="GO" id="GO:0005737">
    <property type="term" value="C:cytoplasm"/>
    <property type="evidence" value="ECO:0007669"/>
    <property type="project" value="UniProtKB-SubCell"/>
</dbReference>
<protein>
    <recommendedName>
        <fullName evidence="9">Phosphopantetheine adenylyltransferase</fullName>
        <ecNumber evidence="9">2.7.7.3</ecNumber>
    </recommendedName>
    <alternativeName>
        <fullName evidence="9">Dephospho-CoA pyrophosphorylase</fullName>
    </alternativeName>
    <alternativeName>
        <fullName evidence="9">Pantetheine-phosphate adenylyltransferase</fullName>
        <shortName evidence="9">PPAT</shortName>
    </alternativeName>
</protein>
<feature type="binding site" evidence="9">
    <location>
        <position position="99"/>
    </location>
    <ligand>
        <name>ATP</name>
        <dbReference type="ChEBI" id="CHEBI:30616"/>
    </ligand>
</feature>
<dbReference type="NCBIfam" id="TIGR01510">
    <property type="entry name" value="coaD_prev_kdtB"/>
    <property type="match status" value="1"/>
</dbReference>
<comment type="function">
    <text evidence="9">Reversibly transfers an adenylyl group from ATP to 4'-phosphopantetheine, yielding dephospho-CoA (dPCoA) and pyrophosphate.</text>
</comment>
<dbReference type="InterPro" id="IPR001980">
    <property type="entry name" value="PPAT"/>
</dbReference>
<dbReference type="PRINTS" id="PR01020">
    <property type="entry name" value="LPSBIOSNTHSS"/>
</dbReference>
<keyword evidence="12" id="KW-1185">Reference proteome</keyword>
<dbReference type="GO" id="GO:0005524">
    <property type="term" value="F:ATP binding"/>
    <property type="evidence" value="ECO:0007669"/>
    <property type="project" value="UniProtKB-KW"/>
</dbReference>
<dbReference type="Proteomes" id="UP000005090">
    <property type="component" value="Chromosome"/>
</dbReference>
<organism evidence="11 12">
    <name type="scientific">Methylomicrobium album BG8</name>
    <dbReference type="NCBI Taxonomy" id="686340"/>
    <lineage>
        <taxon>Bacteria</taxon>
        <taxon>Pseudomonadati</taxon>
        <taxon>Pseudomonadota</taxon>
        <taxon>Gammaproteobacteria</taxon>
        <taxon>Methylococcales</taxon>
        <taxon>Methylococcaceae</taxon>
        <taxon>Methylomicrobium</taxon>
    </lineage>
</organism>
<dbReference type="Pfam" id="PF01467">
    <property type="entry name" value="CTP_transf_like"/>
    <property type="match status" value="1"/>
</dbReference>
<evidence type="ECO:0000256" key="8">
    <source>
        <dbReference type="ARBA" id="ARBA00029346"/>
    </source>
</evidence>
<name>H8GJ00_METAL</name>
<sequence>MKTTAIYPGTFDPITRGHLDLIARASKLYDRIIVAVALNKGKTPLFSMVERVELAAAVTTEFPNVEVSGFDTLLVEFARKQGAHVILRGLRAVSDFEYEFQLAGMNRRLAPELETVFLTPAEQYEFISSSMIREIAQLKGDVSSFVPDLVHQRLIQKFS</sequence>
<dbReference type="HOGENOM" id="CLU_100149_0_1_6"/>
<evidence type="ECO:0000256" key="2">
    <source>
        <dbReference type="ARBA" id="ARBA00022679"/>
    </source>
</evidence>
<keyword evidence="2 9" id="KW-0808">Transferase</keyword>
<feature type="binding site" evidence="9">
    <location>
        <position position="74"/>
    </location>
    <ligand>
        <name>substrate</name>
    </ligand>
</feature>
<keyword evidence="4 9" id="KW-0547">Nucleotide-binding</keyword>
<dbReference type="PANTHER" id="PTHR21342:SF1">
    <property type="entry name" value="PHOSPHOPANTETHEINE ADENYLYLTRANSFERASE"/>
    <property type="match status" value="1"/>
</dbReference>
<dbReference type="GO" id="GO:0004595">
    <property type="term" value="F:pantetheine-phosphate adenylyltransferase activity"/>
    <property type="evidence" value="ECO:0007669"/>
    <property type="project" value="UniProtKB-UniRule"/>
</dbReference>
<evidence type="ECO:0000256" key="4">
    <source>
        <dbReference type="ARBA" id="ARBA00022741"/>
    </source>
</evidence>
<comment type="similarity">
    <text evidence="9">Belongs to the bacterial CoaD family.</text>
</comment>
<evidence type="ECO:0000313" key="12">
    <source>
        <dbReference type="Proteomes" id="UP000005090"/>
    </source>
</evidence>
<dbReference type="NCBIfam" id="TIGR00125">
    <property type="entry name" value="cyt_tran_rel"/>
    <property type="match status" value="1"/>
</dbReference>
<dbReference type="InterPro" id="IPR014729">
    <property type="entry name" value="Rossmann-like_a/b/a_fold"/>
</dbReference>
<dbReference type="GO" id="GO:0015937">
    <property type="term" value="P:coenzyme A biosynthetic process"/>
    <property type="evidence" value="ECO:0007669"/>
    <property type="project" value="UniProtKB-UniRule"/>
</dbReference>
<dbReference type="EC" id="2.7.7.3" evidence="9"/>
<dbReference type="RefSeq" id="WP_005374908.1">
    <property type="nucleotide sequence ID" value="NZ_CM001475.1"/>
</dbReference>
<evidence type="ECO:0000259" key="10">
    <source>
        <dbReference type="Pfam" id="PF01467"/>
    </source>
</evidence>
<comment type="subunit">
    <text evidence="9">Homohexamer.</text>
</comment>
<evidence type="ECO:0000256" key="9">
    <source>
        <dbReference type="HAMAP-Rule" id="MF_00151"/>
    </source>
</evidence>
<comment type="cofactor">
    <cofactor evidence="9">
        <name>Mg(2+)</name>
        <dbReference type="ChEBI" id="CHEBI:18420"/>
    </cofactor>
</comment>
<keyword evidence="3 9" id="KW-0548">Nucleotidyltransferase</keyword>
<gene>
    <name evidence="9" type="primary">coaD</name>
    <name evidence="11" type="ORF">Metal_3867</name>
</gene>
<dbReference type="AlphaFoldDB" id="H8GJ00"/>
<feature type="site" description="Transition state stabilizer" evidence="9">
    <location>
        <position position="18"/>
    </location>
</feature>
<reference evidence="11 12" key="1">
    <citation type="journal article" date="2013" name="Genome Announc.">
        <title>Genome Sequence of the Obligate Gammaproteobacterial Methanotroph Methylomicrobium album Strain BG8.</title>
        <authorList>
            <person name="Kits K.D."/>
            <person name="Kalyuzhnaya M.G."/>
            <person name="Klotz M.G."/>
            <person name="Jetten M.S."/>
            <person name="Op den Camp H.J."/>
            <person name="Vuilleumier S."/>
            <person name="Bringel F."/>
            <person name="Dispirito A.A."/>
            <person name="Murrell J.C."/>
            <person name="Bruce D."/>
            <person name="Cheng J.F."/>
            <person name="Copeland A."/>
            <person name="Goodwin L."/>
            <person name="Hauser L."/>
            <person name="Lajus A."/>
            <person name="Land M.L."/>
            <person name="Lapidus A."/>
            <person name="Lucas S."/>
            <person name="Medigue C."/>
            <person name="Pitluck S."/>
            <person name="Woyke T."/>
            <person name="Zeytun A."/>
            <person name="Stein L.Y."/>
        </authorList>
    </citation>
    <scope>NUCLEOTIDE SEQUENCE [LARGE SCALE GENOMIC DNA]</scope>
    <source>
        <strain evidence="11 12">BG8</strain>
    </source>
</reference>
<keyword evidence="7 9" id="KW-0173">Coenzyme A biosynthesis</keyword>
<dbReference type="UniPathway" id="UPA00241">
    <property type="reaction ID" value="UER00355"/>
</dbReference>
<keyword evidence="5 9" id="KW-0067">ATP-binding</keyword>
<feature type="binding site" evidence="9">
    <location>
        <position position="88"/>
    </location>
    <ligand>
        <name>substrate</name>
    </ligand>
</feature>
<feature type="binding site" evidence="9">
    <location>
        <position position="10"/>
    </location>
    <ligand>
        <name>substrate</name>
    </ligand>
</feature>
<dbReference type="SUPFAM" id="SSF52374">
    <property type="entry name" value="Nucleotidylyl transferase"/>
    <property type="match status" value="1"/>
</dbReference>
<comment type="pathway">
    <text evidence="9">Cofactor biosynthesis; coenzyme A biosynthesis; CoA from (R)-pantothenate: step 4/5.</text>
</comment>
<feature type="binding site" evidence="9">
    <location>
        <begin position="89"/>
        <end position="91"/>
    </location>
    <ligand>
        <name>ATP</name>
        <dbReference type="ChEBI" id="CHEBI:30616"/>
    </ligand>
</feature>
<comment type="catalytic activity">
    <reaction evidence="8 9">
        <text>(R)-4'-phosphopantetheine + ATP + H(+) = 3'-dephospho-CoA + diphosphate</text>
        <dbReference type="Rhea" id="RHEA:19801"/>
        <dbReference type="ChEBI" id="CHEBI:15378"/>
        <dbReference type="ChEBI" id="CHEBI:30616"/>
        <dbReference type="ChEBI" id="CHEBI:33019"/>
        <dbReference type="ChEBI" id="CHEBI:57328"/>
        <dbReference type="ChEBI" id="CHEBI:61723"/>
        <dbReference type="EC" id="2.7.7.3"/>
    </reaction>
</comment>
<dbReference type="eggNOG" id="COG0669">
    <property type="taxonomic scope" value="Bacteria"/>
</dbReference>
<feature type="domain" description="Cytidyltransferase-like" evidence="10">
    <location>
        <begin position="6"/>
        <end position="134"/>
    </location>
</feature>
<dbReference type="PANTHER" id="PTHR21342">
    <property type="entry name" value="PHOSPHOPANTETHEINE ADENYLYLTRANSFERASE"/>
    <property type="match status" value="1"/>
</dbReference>
<feature type="binding site" evidence="9">
    <location>
        <position position="18"/>
    </location>
    <ligand>
        <name>ATP</name>
        <dbReference type="ChEBI" id="CHEBI:30616"/>
    </ligand>
</feature>
<dbReference type="InterPro" id="IPR004821">
    <property type="entry name" value="Cyt_trans-like"/>
</dbReference>
<evidence type="ECO:0000256" key="7">
    <source>
        <dbReference type="ARBA" id="ARBA00022993"/>
    </source>
</evidence>